<reference evidence="4" key="1">
    <citation type="submission" date="2017-10" db="EMBL/GenBank/DDBJ databases">
        <title>Rapid genome shrinkage in a self-fertile nematode reveals novel sperm competition proteins.</title>
        <authorList>
            <person name="Yin D."/>
            <person name="Schwarz E.M."/>
            <person name="Thomas C.G."/>
            <person name="Felde R.L."/>
            <person name="Korf I.F."/>
            <person name="Cutter A.D."/>
            <person name="Schartner C.M."/>
            <person name="Ralston E.J."/>
            <person name="Meyer B.J."/>
            <person name="Haag E.S."/>
        </authorList>
    </citation>
    <scope>NUCLEOTIDE SEQUENCE [LARGE SCALE GENOMIC DNA]</scope>
    <source>
        <strain evidence="4">JU1422</strain>
    </source>
</reference>
<organism evidence="3 4">
    <name type="scientific">Caenorhabditis nigoni</name>
    <dbReference type="NCBI Taxonomy" id="1611254"/>
    <lineage>
        <taxon>Eukaryota</taxon>
        <taxon>Metazoa</taxon>
        <taxon>Ecdysozoa</taxon>
        <taxon>Nematoda</taxon>
        <taxon>Chromadorea</taxon>
        <taxon>Rhabditida</taxon>
        <taxon>Rhabditina</taxon>
        <taxon>Rhabditomorpha</taxon>
        <taxon>Rhabditoidea</taxon>
        <taxon>Rhabditidae</taxon>
        <taxon>Peloderinae</taxon>
        <taxon>Caenorhabditis</taxon>
    </lineage>
</organism>
<dbReference type="AlphaFoldDB" id="A0A2G5U275"/>
<evidence type="ECO:0000256" key="1">
    <source>
        <dbReference type="SAM" id="Phobius"/>
    </source>
</evidence>
<evidence type="ECO:0000313" key="3">
    <source>
        <dbReference type="EMBL" id="PIC33645.1"/>
    </source>
</evidence>
<dbReference type="EMBL" id="PDUG01000004">
    <property type="protein sequence ID" value="PIC33645.1"/>
    <property type="molecule type" value="Genomic_DNA"/>
</dbReference>
<feature type="domain" description="Sugar phosphate transporter" evidence="2">
    <location>
        <begin position="168"/>
        <end position="295"/>
    </location>
</feature>
<feature type="transmembrane region" description="Helical" evidence="1">
    <location>
        <begin position="363"/>
        <end position="382"/>
    </location>
</feature>
<keyword evidence="1" id="KW-0812">Transmembrane</keyword>
<keyword evidence="1" id="KW-0472">Membrane</keyword>
<proteinExistence type="predicted"/>
<feature type="transmembrane region" description="Helical" evidence="1">
    <location>
        <begin position="269"/>
        <end position="290"/>
    </location>
</feature>
<feature type="transmembrane region" description="Helical" evidence="1">
    <location>
        <begin position="160"/>
        <end position="178"/>
    </location>
</feature>
<dbReference type="PANTHER" id="PTHR19346">
    <property type="entry name" value="SUGAR PHOSPHATE TRANSPORTER DOMAIN-CONTAINING PROTEIN"/>
    <property type="match status" value="1"/>
</dbReference>
<feature type="transmembrane region" description="Helical" evidence="1">
    <location>
        <begin position="337"/>
        <end position="357"/>
    </location>
</feature>
<dbReference type="Pfam" id="PF03151">
    <property type="entry name" value="TPT"/>
    <property type="match status" value="1"/>
</dbReference>
<feature type="transmembrane region" description="Helical" evidence="1">
    <location>
        <begin position="71"/>
        <end position="90"/>
    </location>
</feature>
<accession>A0A2G5U275</accession>
<feature type="transmembrane region" description="Helical" evidence="1">
    <location>
        <begin position="110"/>
        <end position="129"/>
    </location>
</feature>
<dbReference type="InterPro" id="IPR004853">
    <property type="entry name" value="Sugar_P_trans_dom"/>
</dbReference>
<dbReference type="STRING" id="1611254.A0A2G5U275"/>
<dbReference type="OrthoDB" id="10062838at2759"/>
<feature type="transmembrane region" description="Helical" evidence="1">
    <location>
        <begin position="239"/>
        <end position="257"/>
    </location>
</feature>
<dbReference type="Proteomes" id="UP000230233">
    <property type="component" value="Chromosome IV"/>
</dbReference>
<sequence length="408" mass="45197">MPCPAASNDSDFPLLPMTGGSTYNSTTVSHRDVEHEGSFKASIHGNFDDDVAFRRKTMDEQNIAEKKSTPVVIFINFAIVALVAITWCLSTQFSKTALNFDKKNFNAPYFMMWFNTNLMLLCFPAYIIVDKIRSRRSVGDIVGETFRTFGKKKGFSIRNMFVYVTPFVFFWVGANYPYVRALLLITPSVATSISACNAAFVYILAIILLGDTFNIFKIFSVVLAIGGVVVISMDNELKIEWLGILFAFLSAFMAAVYKVSFKKIIGNASLGDVSLFMTCLGFLNLTINWIPSLILALTGVETLHFAYAPWGPMVGAALLSMAFNFTINFGIALLNPLVISVGMLLGIPLNTLIDIIFRNLDATPLFIIGTCLICLSFLLIIIPYDKLGINGNCWKNNKTSAEEICEKM</sequence>
<dbReference type="SUPFAM" id="SSF103481">
    <property type="entry name" value="Multidrug resistance efflux transporter EmrE"/>
    <property type="match status" value="1"/>
</dbReference>
<dbReference type="InterPro" id="IPR026505">
    <property type="entry name" value="Solute_c_fam_35_mem_F3/F4"/>
</dbReference>
<protein>
    <recommendedName>
        <fullName evidence="2">Sugar phosphate transporter domain-containing protein</fullName>
    </recommendedName>
</protein>
<feature type="transmembrane region" description="Helical" evidence="1">
    <location>
        <begin position="310"/>
        <end position="330"/>
    </location>
</feature>
<evidence type="ECO:0000259" key="2">
    <source>
        <dbReference type="Pfam" id="PF03151"/>
    </source>
</evidence>
<evidence type="ECO:0000313" key="4">
    <source>
        <dbReference type="Proteomes" id="UP000230233"/>
    </source>
</evidence>
<feature type="transmembrane region" description="Helical" evidence="1">
    <location>
        <begin position="215"/>
        <end position="233"/>
    </location>
</feature>
<dbReference type="InterPro" id="IPR037185">
    <property type="entry name" value="EmrE-like"/>
</dbReference>
<dbReference type="Gene3D" id="1.10.3730.20">
    <property type="match status" value="1"/>
</dbReference>
<keyword evidence="4" id="KW-1185">Reference proteome</keyword>
<dbReference type="PANTHER" id="PTHR19346:SF4">
    <property type="entry name" value="SUGAR PHOSPHATE TRANSPORTER DOMAIN-CONTAINING PROTEIN"/>
    <property type="match status" value="1"/>
</dbReference>
<comment type="caution">
    <text evidence="3">The sequence shown here is derived from an EMBL/GenBank/DDBJ whole genome shotgun (WGS) entry which is preliminary data.</text>
</comment>
<gene>
    <name evidence="3" type="primary">Cnig_chr_IV.g13551</name>
    <name evidence="3" type="ORF">B9Z55_013551</name>
</gene>
<name>A0A2G5U275_9PELO</name>
<feature type="transmembrane region" description="Helical" evidence="1">
    <location>
        <begin position="184"/>
        <end position="208"/>
    </location>
</feature>
<keyword evidence="1" id="KW-1133">Transmembrane helix</keyword>